<comment type="caution">
    <text evidence="2">The sequence shown here is derived from an EMBL/GenBank/DDBJ whole genome shotgun (WGS) entry which is preliminary data.</text>
</comment>
<evidence type="ECO:0000259" key="1">
    <source>
        <dbReference type="Pfam" id="PF13699"/>
    </source>
</evidence>
<evidence type="ECO:0000313" key="3">
    <source>
        <dbReference type="Proteomes" id="UP000068164"/>
    </source>
</evidence>
<evidence type="ECO:0000313" key="2">
    <source>
        <dbReference type="EMBL" id="KWV41663.1"/>
    </source>
</evidence>
<accession>A0A109J3I4</accession>
<dbReference type="InterPro" id="IPR025295">
    <property type="entry name" value="eCIS_core_dom"/>
</dbReference>
<name>A0A109J3I4_9HYPH</name>
<reference evidence="2 3" key="1">
    <citation type="submission" date="2015-11" db="EMBL/GenBank/DDBJ databases">
        <title>Draft Genome Sequence of the Strain BR 10423 (Rhizobium sp.) isolated from nodules of Mimosa pudica.</title>
        <authorList>
            <person name="Barauna A.C."/>
            <person name="Zilli J.E."/>
            <person name="Simoes-Araujo J.L."/>
            <person name="Reis V.M."/>
            <person name="James E.K."/>
            <person name="Reis F.B.Jr."/>
            <person name="Rouws L.F."/>
            <person name="Passos S.R."/>
            <person name="Gois S.R."/>
        </authorList>
    </citation>
    <scope>NUCLEOTIDE SEQUENCE [LARGE SCALE GENOMIC DNA]</scope>
    <source>
        <strain evidence="2 3">BR10423</strain>
    </source>
</reference>
<sequence length="212" mass="23673">MKRRCATIWVPSAIFAVGLMLDGLSALAHYQAERRDNSDASFVVMANESVVGALNEFQAHALSGPILASVITASRNEAMHDALPIPAEIRRQLAGYASEDSMNRVRYKIISDSSFSLAYLLEHGGFADAVTLIDVVVFRDPRVAASPCAWAHELTHVDQFREWGVEGFAVRYARDWRTVESQAYAKGDGYDRWKHQQKEFPSLDVDHKCSLK</sequence>
<dbReference type="Pfam" id="PF13699">
    <property type="entry name" value="eCIS_core"/>
    <property type="match status" value="1"/>
</dbReference>
<gene>
    <name evidence="2" type="ORF">AS026_23125</name>
</gene>
<feature type="domain" description="eCIS core" evidence="1">
    <location>
        <begin position="85"/>
        <end position="162"/>
    </location>
</feature>
<organism evidence="2 3">
    <name type="scientific">Rhizobium altiplani</name>
    <dbReference type="NCBI Taxonomy" id="1864509"/>
    <lineage>
        <taxon>Bacteria</taxon>
        <taxon>Pseudomonadati</taxon>
        <taxon>Pseudomonadota</taxon>
        <taxon>Alphaproteobacteria</taxon>
        <taxon>Hyphomicrobiales</taxon>
        <taxon>Rhizobiaceae</taxon>
        <taxon>Rhizobium/Agrobacterium group</taxon>
        <taxon>Rhizobium</taxon>
    </lineage>
</organism>
<dbReference type="Proteomes" id="UP000068164">
    <property type="component" value="Unassembled WGS sequence"/>
</dbReference>
<dbReference type="OrthoDB" id="7597153at2"/>
<proteinExistence type="predicted"/>
<protein>
    <recommendedName>
        <fullName evidence="1">eCIS core domain-containing protein</fullName>
    </recommendedName>
</protein>
<dbReference type="EMBL" id="LNCD01000139">
    <property type="protein sequence ID" value="KWV41663.1"/>
    <property type="molecule type" value="Genomic_DNA"/>
</dbReference>
<keyword evidence="3" id="KW-1185">Reference proteome</keyword>
<dbReference type="AlphaFoldDB" id="A0A109J3I4"/>